<accession>A0A2G5PCB1</accession>
<sequence>MISIESLEADPNALRRAFGCFPSGVTAVSALVDGAPIGMAASSFTSVSLEPALVSLCFQAGSGTWKMLRTLPKLGISVLAQGQDDICMTLARRADNRFASVAWDHTEEGAVLVRGATAWLECSPYAELPAGDHTIALLQIHGLIAKPDAAPLVFHGSKFRRLAVLAFDGDMADFVPYEAE</sequence>
<gene>
    <name evidence="4" type="ORF">CQY22_008045</name>
</gene>
<dbReference type="GO" id="GO:0042602">
    <property type="term" value="F:riboflavin reductase (NADPH) activity"/>
    <property type="evidence" value="ECO:0007669"/>
    <property type="project" value="TreeGrafter"/>
</dbReference>
<evidence type="ECO:0000259" key="3">
    <source>
        <dbReference type="SMART" id="SM00903"/>
    </source>
</evidence>
<evidence type="ECO:0000256" key="2">
    <source>
        <dbReference type="ARBA" id="ARBA00023002"/>
    </source>
</evidence>
<dbReference type="OrthoDB" id="9792858at2"/>
<dbReference type="SUPFAM" id="SSF50475">
    <property type="entry name" value="FMN-binding split barrel"/>
    <property type="match status" value="1"/>
</dbReference>
<dbReference type="STRING" id="85968.GCA_900073015_02839"/>
<name>A0A2G5PCB1_9MYCO</name>
<comment type="caution">
    <text evidence="4">The sequence shown here is derived from an EMBL/GenBank/DDBJ whole genome shotgun (WGS) entry which is preliminary data.</text>
</comment>
<dbReference type="AlphaFoldDB" id="A0A2G5PCB1"/>
<dbReference type="Gene3D" id="2.30.110.10">
    <property type="entry name" value="Electron Transport, Fmn-binding Protein, Chain A"/>
    <property type="match status" value="1"/>
</dbReference>
<proteinExistence type="inferred from homology"/>
<protein>
    <submittedName>
        <fullName evidence="4">Flavin reductase</fullName>
    </submittedName>
</protein>
<dbReference type="RefSeq" id="WP_090590487.1">
    <property type="nucleotide sequence ID" value="NZ_CP104302.1"/>
</dbReference>
<dbReference type="InterPro" id="IPR012349">
    <property type="entry name" value="Split_barrel_FMN-bd"/>
</dbReference>
<dbReference type="PANTHER" id="PTHR30466:SF11">
    <property type="entry name" value="FLAVIN-DEPENDENT MONOOXYGENASE, REDUCTASE SUBUNIT HSAB"/>
    <property type="match status" value="1"/>
</dbReference>
<evidence type="ECO:0000313" key="5">
    <source>
        <dbReference type="Proteomes" id="UP000230551"/>
    </source>
</evidence>
<evidence type="ECO:0000256" key="1">
    <source>
        <dbReference type="ARBA" id="ARBA00008898"/>
    </source>
</evidence>
<reference evidence="4 5" key="1">
    <citation type="journal article" date="2017" name="Infect. Genet. Evol.">
        <title>The new phylogeny of the genus Mycobacterium: The old and the news.</title>
        <authorList>
            <person name="Tortoli E."/>
            <person name="Fedrizzi T."/>
            <person name="Meehan C.J."/>
            <person name="Trovato A."/>
            <person name="Grottola A."/>
            <person name="Giacobazzi E."/>
            <person name="Serpini G.F."/>
            <person name="Tagliazucchi S."/>
            <person name="Fabio A."/>
            <person name="Bettua C."/>
            <person name="Bertorelli R."/>
            <person name="Frascaro F."/>
            <person name="De Sanctis V."/>
            <person name="Pecorari M."/>
            <person name="Jousson O."/>
            <person name="Segata N."/>
            <person name="Cirillo D.M."/>
        </authorList>
    </citation>
    <scope>NUCLEOTIDE SEQUENCE [LARGE SCALE GENOMIC DNA]</scope>
    <source>
        <strain evidence="4 5">CIP1034565</strain>
    </source>
</reference>
<dbReference type="PANTHER" id="PTHR30466">
    <property type="entry name" value="FLAVIN REDUCTASE"/>
    <property type="match status" value="1"/>
</dbReference>
<evidence type="ECO:0000313" key="4">
    <source>
        <dbReference type="EMBL" id="PIB75979.1"/>
    </source>
</evidence>
<keyword evidence="2" id="KW-0560">Oxidoreductase</keyword>
<dbReference type="EMBL" id="PDCN02000007">
    <property type="protein sequence ID" value="PIB75979.1"/>
    <property type="molecule type" value="Genomic_DNA"/>
</dbReference>
<feature type="domain" description="Flavin reductase like" evidence="3">
    <location>
        <begin position="18"/>
        <end position="161"/>
    </location>
</feature>
<comment type="similarity">
    <text evidence="1">Belongs to the non-flavoprotein flavin reductase family.</text>
</comment>
<dbReference type="Proteomes" id="UP000230551">
    <property type="component" value="Unassembled WGS sequence"/>
</dbReference>
<organism evidence="4 5">
    <name type="scientific">Mycolicibacterium brumae</name>
    <dbReference type="NCBI Taxonomy" id="85968"/>
    <lineage>
        <taxon>Bacteria</taxon>
        <taxon>Bacillati</taxon>
        <taxon>Actinomycetota</taxon>
        <taxon>Actinomycetes</taxon>
        <taxon>Mycobacteriales</taxon>
        <taxon>Mycobacteriaceae</taxon>
        <taxon>Mycolicibacterium</taxon>
    </lineage>
</organism>
<dbReference type="GO" id="GO:0010181">
    <property type="term" value="F:FMN binding"/>
    <property type="evidence" value="ECO:0007669"/>
    <property type="project" value="InterPro"/>
</dbReference>
<keyword evidence="5" id="KW-1185">Reference proteome</keyword>
<dbReference type="InterPro" id="IPR050268">
    <property type="entry name" value="NADH-dep_flavin_reductase"/>
</dbReference>
<dbReference type="InterPro" id="IPR002563">
    <property type="entry name" value="Flavin_Rdtase-like_dom"/>
</dbReference>
<dbReference type="SMART" id="SM00903">
    <property type="entry name" value="Flavin_Reduct"/>
    <property type="match status" value="1"/>
</dbReference>
<dbReference type="Pfam" id="PF01613">
    <property type="entry name" value="Flavin_Reduct"/>
    <property type="match status" value="1"/>
</dbReference>